<feature type="compositionally biased region" description="Polar residues" evidence="11">
    <location>
        <begin position="149"/>
        <end position="160"/>
    </location>
</feature>
<dbReference type="PANTHER" id="PTHR10485">
    <property type="entry name" value="MITOCHONDRIAL IMPORT INNER MEMBRANE TRANSLOCASE SUBUNIT TIM-17"/>
    <property type="match status" value="1"/>
</dbReference>
<keyword evidence="8" id="KW-0811">Translocation</keyword>
<evidence type="ECO:0000256" key="3">
    <source>
        <dbReference type="ARBA" id="ARBA00022448"/>
    </source>
</evidence>
<evidence type="ECO:0000256" key="11">
    <source>
        <dbReference type="SAM" id="MobiDB-lite"/>
    </source>
</evidence>
<evidence type="ECO:0000256" key="10">
    <source>
        <dbReference type="ARBA" id="ARBA00023136"/>
    </source>
</evidence>
<dbReference type="GO" id="GO:0005743">
    <property type="term" value="C:mitochondrial inner membrane"/>
    <property type="evidence" value="ECO:0007669"/>
    <property type="project" value="UniProtKB-SubCell"/>
</dbReference>
<evidence type="ECO:0000256" key="1">
    <source>
        <dbReference type="ARBA" id="ARBA00004448"/>
    </source>
</evidence>
<keyword evidence="6" id="KW-0653">Protein transport</keyword>
<accession>A0A921UVV0</accession>
<keyword evidence="7" id="KW-1133">Transmembrane helix</keyword>
<keyword evidence="4" id="KW-0812">Transmembrane</keyword>
<keyword evidence="5" id="KW-0999">Mitochondrion inner membrane</keyword>
<keyword evidence="3" id="KW-0813">Transport</keyword>
<evidence type="ECO:0000313" key="12">
    <source>
        <dbReference type="EMBL" id="KAG0545713.1"/>
    </source>
</evidence>
<comment type="caution">
    <text evidence="12">The sequence shown here is derived from an EMBL/GenBank/DDBJ whole genome shotgun (WGS) entry which is preliminary data.</text>
</comment>
<keyword evidence="9" id="KW-0496">Mitochondrion</keyword>
<evidence type="ECO:0000256" key="7">
    <source>
        <dbReference type="ARBA" id="ARBA00022989"/>
    </source>
</evidence>
<evidence type="ECO:0000256" key="6">
    <source>
        <dbReference type="ARBA" id="ARBA00022927"/>
    </source>
</evidence>
<evidence type="ECO:0000256" key="9">
    <source>
        <dbReference type="ARBA" id="ARBA00023128"/>
    </source>
</evidence>
<reference evidence="12" key="2">
    <citation type="submission" date="2020-10" db="EMBL/GenBank/DDBJ databases">
        <authorList>
            <person name="Cooper E.A."/>
            <person name="Brenton Z.W."/>
            <person name="Flinn B.S."/>
            <person name="Jenkins J."/>
            <person name="Shu S."/>
            <person name="Flowers D."/>
            <person name="Luo F."/>
            <person name="Wang Y."/>
            <person name="Xia P."/>
            <person name="Barry K."/>
            <person name="Daum C."/>
            <person name="Lipzen A."/>
            <person name="Yoshinaga Y."/>
            <person name="Schmutz J."/>
            <person name="Saski C."/>
            <person name="Vermerris W."/>
            <person name="Kresovich S."/>
        </authorList>
    </citation>
    <scope>NUCLEOTIDE SEQUENCE</scope>
</reference>
<comment type="similarity">
    <text evidence="2">Belongs to the Tim17/Tim22/Tim23 family.</text>
</comment>
<dbReference type="Proteomes" id="UP000807115">
    <property type="component" value="Chromosome 2"/>
</dbReference>
<dbReference type="PANTHER" id="PTHR10485:SF0">
    <property type="entry name" value="AT05822P-RELATED"/>
    <property type="match status" value="1"/>
</dbReference>
<evidence type="ECO:0000256" key="8">
    <source>
        <dbReference type="ARBA" id="ARBA00023010"/>
    </source>
</evidence>
<evidence type="ECO:0000256" key="5">
    <source>
        <dbReference type="ARBA" id="ARBA00022792"/>
    </source>
</evidence>
<keyword evidence="10" id="KW-0472">Membrane</keyword>
<organism evidence="12 13">
    <name type="scientific">Sorghum bicolor</name>
    <name type="common">Sorghum</name>
    <name type="synonym">Sorghum vulgare</name>
    <dbReference type="NCBI Taxonomy" id="4558"/>
    <lineage>
        <taxon>Eukaryota</taxon>
        <taxon>Viridiplantae</taxon>
        <taxon>Streptophyta</taxon>
        <taxon>Embryophyta</taxon>
        <taxon>Tracheophyta</taxon>
        <taxon>Spermatophyta</taxon>
        <taxon>Magnoliopsida</taxon>
        <taxon>Liliopsida</taxon>
        <taxon>Poales</taxon>
        <taxon>Poaceae</taxon>
        <taxon>PACMAD clade</taxon>
        <taxon>Panicoideae</taxon>
        <taxon>Andropogonodae</taxon>
        <taxon>Andropogoneae</taxon>
        <taxon>Sorghinae</taxon>
        <taxon>Sorghum</taxon>
    </lineage>
</organism>
<dbReference type="AlphaFoldDB" id="A0A921UVV0"/>
<feature type="region of interest" description="Disordered" evidence="11">
    <location>
        <begin position="146"/>
        <end position="176"/>
    </location>
</feature>
<name>A0A921UVV0_SORBI</name>
<feature type="region of interest" description="Disordered" evidence="11">
    <location>
        <begin position="191"/>
        <end position="216"/>
    </location>
</feature>
<comment type="subcellular location">
    <subcellularLocation>
        <location evidence="1">Mitochondrion inner membrane</location>
        <topology evidence="1">Multi-pass membrane protein</topology>
    </subcellularLocation>
</comment>
<gene>
    <name evidence="12" type="ORF">BDA96_02G385900</name>
</gene>
<sequence>MGSLTDRECPCPGRILTDTGSAFAIGAVGGSFFHFVKGLRNAPTGARFTGGLEAVRMNAPRIAITRSRAATAAVHRTRASKKKAQVFGRRDPRPERGRLRWSSLAAFFLSLLLPLQLNSGTREAVFLCILCFVYVEFTNHVASAGRNYGASNPKATTGTSEPPVDTRESQRQAATSSLAARVRVVRHRARARGSVDELPTRNPTNGEVGGALPSRPAPPLAVKQTCCSANRNPCAFFALKGRACPRRYSAQCTTPRYC</sequence>
<evidence type="ECO:0000256" key="4">
    <source>
        <dbReference type="ARBA" id="ARBA00022692"/>
    </source>
</evidence>
<reference evidence="12" key="1">
    <citation type="journal article" date="2019" name="BMC Genomics">
        <title>A new reference genome for Sorghum bicolor reveals high levels of sequence similarity between sweet and grain genotypes: implications for the genetics of sugar metabolism.</title>
        <authorList>
            <person name="Cooper E.A."/>
            <person name="Brenton Z.W."/>
            <person name="Flinn B.S."/>
            <person name="Jenkins J."/>
            <person name="Shu S."/>
            <person name="Flowers D."/>
            <person name="Luo F."/>
            <person name="Wang Y."/>
            <person name="Xia P."/>
            <person name="Barry K."/>
            <person name="Daum C."/>
            <person name="Lipzen A."/>
            <person name="Yoshinaga Y."/>
            <person name="Schmutz J."/>
            <person name="Saski C."/>
            <person name="Vermerris W."/>
            <person name="Kresovich S."/>
        </authorList>
    </citation>
    <scope>NUCLEOTIDE SEQUENCE</scope>
</reference>
<dbReference type="GO" id="GO:0015031">
    <property type="term" value="P:protein transport"/>
    <property type="evidence" value="ECO:0007669"/>
    <property type="project" value="UniProtKB-KW"/>
</dbReference>
<evidence type="ECO:0000313" key="13">
    <source>
        <dbReference type="Proteomes" id="UP000807115"/>
    </source>
</evidence>
<evidence type="ECO:0000256" key="2">
    <source>
        <dbReference type="ARBA" id="ARBA00008444"/>
    </source>
</evidence>
<proteinExistence type="inferred from homology"/>
<protein>
    <submittedName>
        <fullName evidence="12">Uncharacterized protein</fullName>
    </submittedName>
</protein>
<dbReference type="EMBL" id="CM027681">
    <property type="protein sequence ID" value="KAG0545713.1"/>
    <property type="molecule type" value="Genomic_DNA"/>
</dbReference>